<dbReference type="SMART" id="SM00208">
    <property type="entry name" value="TNFR"/>
    <property type="match status" value="2"/>
</dbReference>
<dbReference type="GO" id="GO:0043123">
    <property type="term" value="P:positive regulation of canonical NF-kappaB signal transduction"/>
    <property type="evidence" value="ECO:0007669"/>
    <property type="project" value="InterPro"/>
</dbReference>
<dbReference type="InterPro" id="IPR001368">
    <property type="entry name" value="TNFR/NGFR_Cys_rich_reg"/>
</dbReference>
<dbReference type="Proteomes" id="UP000314986">
    <property type="component" value="Unassembled WGS sequence"/>
</dbReference>
<comment type="subcellular location">
    <subcellularLocation>
        <location evidence="1">Membrane</location>
        <topology evidence="1">Single-pass membrane protein</topology>
    </subcellularLocation>
</comment>
<sequence length="110" mass="11950">MGLNPGFLLFFTWPLVDVMTVDDCQEHEYWAEGGNCVACKECGAGLELSQDCGFGTGGDGQCVRCGHNRYKETWGFGKCKRCLSCSLFNRLQKSNCTALSNSVCGDCLVG</sequence>
<dbReference type="GO" id="GO:0038023">
    <property type="term" value="F:signaling receptor activity"/>
    <property type="evidence" value="ECO:0007669"/>
    <property type="project" value="InterPro"/>
</dbReference>
<feature type="chain" id="PRO_5021202985" description="TNFR-Cys domain-containing protein" evidence="9">
    <location>
        <begin position="19"/>
        <end position="110"/>
    </location>
</feature>
<evidence type="ECO:0000313" key="11">
    <source>
        <dbReference type="Ensembl" id="ENSCMIP00000041404.1"/>
    </source>
</evidence>
<evidence type="ECO:0000256" key="4">
    <source>
        <dbReference type="ARBA" id="ARBA00022989"/>
    </source>
</evidence>
<evidence type="ECO:0000256" key="1">
    <source>
        <dbReference type="ARBA" id="ARBA00004167"/>
    </source>
</evidence>
<evidence type="ECO:0000256" key="2">
    <source>
        <dbReference type="ARBA" id="ARBA00022692"/>
    </source>
</evidence>
<reference evidence="11" key="5">
    <citation type="submission" date="2025-09" db="UniProtKB">
        <authorList>
            <consortium name="Ensembl"/>
        </authorList>
    </citation>
    <scope>IDENTIFICATION</scope>
</reference>
<dbReference type="GO" id="GO:0005886">
    <property type="term" value="C:plasma membrane"/>
    <property type="evidence" value="ECO:0007669"/>
    <property type="project" value="TreeGrafter"/>
</dbReference>
<keyword evidence="6" id="KW-1015">Disulfide bond</keyword>
<organism evidence="11 12">
    <name type="scientific">Callorhinchus milii</name>
    <name type="common">Ghost shark</name>
    <dbReference type="NCBI Taxonomy" id="7868"/>
    <lineage>
        <taxon>Eukaryota</taxon>
        <taxon>Metazoa</taxon>
        <taxon>Chordata</taxon>
        <taxon>Craniata</taxon>
        <taxon>Vertebrata</taxon>
        <taxon>Chondrichthyes</taxon>
        <taxon>Holocephali</taxon>
        <taxon>Chimaeriformes</taxon>
        <taxon>Callorhinchidae</taxon>
        <taxon>Callorhinchus</taxon>
    </lineage>
</organism>
<evidence type="ECO:0000256" key="6">
    <source>
        <dbReference type="ARBA" id="ARBA00023157"/>
    </source>
</evidence>
<evidence type="ECO:0000313" key="12">
    <source>
        <dbReference type="Proteomes" id="UP000314986"/>
    </source>
</evidence>
<feature type="signal peptide" evidence="9">
    <location>
        <begin position="1"/>
        <end position="18"/>
    </location>
</feature>
<protein>
    <recommendedName>
        <fullName evidence="10">TNFR-Cys domain-containing protein</fullName>
    </recommendedName>
</protein>
<dbReference type="AlphaFoldDB" id="A0A4W3JDD1"/>
<dbReference type="GO" id="GO:0046330">
    <property type="term" value="P:positive regulation of JNK cascade"/>
    <property type="evidence" value="ECO:0007669"/>
    <property type="project" value="InterPro"/>
</dbReference>
<keyword evidence="4" id="KW-1133">Transmembrane helix</keyword>
<keyword evidence="7" id="KW-0675">Receptor</keyword>
<dbReference type="Pfam" id="PF00020">
    <property type="entry name" value="TNFR_c6"/>
    <property type="match status" value="1"/>
</dbReference>
<evidence type="ECO:0000259" key="10">
    <source>
        <dbReference type="PROSITE" id="PS00652"/>
    </source>
</evidence>
<dbReference type="PANTHER" id="PTHR12120:SF8">
    <property type="entry name" value="TUMOR NECROSIS FACTOR RECEPTOR SUPERFAMILY MEMBER 27"/>
    <property type="match status" value="1"/>
</dbReference>
<dbReference type="PROSITE" id="PS00652">
    <property type="entry name" value="TNFR_NGFR_1"/>
    <property type="match status" value="2"/>
</dbReference>
<feature type="domain" description="TNFR-Cys" evidence="10">
    <location>
        <begin position="65"/>
        <end position="104"/>
    </location>
</feature>
<dbReference type="InterPro" id="IPR047526">
    <property type="entry name" value="TNR19/27/EDAR"/>
</dbReference>
<evidence type="ECO:0000256" key="3">
    <source>
        <dbReference type="ARBA" id="ARBA00022737"/>
    </source>
</evidence>
<keyword evidence="5" id="KW-0472">Membrane</keyword>
<keyword evidence="3" id="KW-0677">Repeat</keyword>
<dbReference type="Ensembl" id="ENSCMIT00000041991.1">
    <property type="protein sequence ID" value="ENSCMIP00000041404.1"/>
    <property type="gene ID" value="ENSCMIG00000017261.1"/>
</dbReference>
<keyword evidence="9" id="KW-0732">Signal</keyword>
<evidence type="ECO:0000256" key="5">
    <source>
        <dbReference type="ARBA" id="ARBA00023136"/>
    </source>
</evidence>
<evidence type="ECO:0000256" key="8">
    <source>
        <dbReference type="ARBA" id="ARBA00023180"/>
    </source>
</evidence>
<dbReference type="SUPFAM" id="SSF57586">
    <property type="entry name" value="TNF receptor-like"/>
    <property type="match status" value="1"/>
</dbReference>
<reference evidence="11" key="4">
    <citation type="submission" date="2025-08" db="UniProtKB">
        <authorList>
            <consortium name="Ensembl"/>
        </authorList>
    </citation>
    <scope>IDENTIFICATION</scope>
</reference>
<keyword evidence="8" id="KW-0325">Glycoprotein</keyword>
<name>A0A4W3JDD1_CALMI</name>
<proteinExistence type="predicted"/>
<reference evidence="12" key="2">
    <citation type="journal article" date="2007" name="PLoS Biol.">
        <title>Survey sequencing and comparative analysis of the elephant shark (Callorhinchus milii) genome.</title>
        <authorList>
            <person name="Venkatesh B."/>
            <person name="Kirkness E.F."/>
            <person name="Loh Y.H."/>
            <person name="Halpern A.L."/>
            <person name="Lee A.P."/>
            <person name="Johnson J."/>
            <person name="Dandona N."/>
            <person name="Viswanathan L.D."/>
            <person name="Tay A."/>
            <person name="Venter J.C."/>
            <person name="Strausberg R.L."/>
            <person name="Brenner S."/>
        </authorList>
    </citation>
    <scope>NUCLEOTIDE SEQUENCE [LARGE SCALE GENOMIC DNA]</scope>
</reference>
<reference evidence="12" key="1">
    <citation type="journal article" date="2006" name="Science">
        <title>Ancient noncoding elements conserved in the human genome.</title>
        <authorList>
            <person name="Venkatesh B."/>
            <person name="Kirkness E.F."/>
            <person name="Loh Y.H."/>
            <person name="Halpern A.L."/>
            <person name="Lee A.P."/>
            <person name="Johnson J."/>
            <person name="Dandona N."/>
            <person name="Viswanathan L.D."/>
            <person name="Tay A."/>
            <person name="Venter J.C."/>
            <person name="Strausberg R.L."/>
            <person name="Brenner S."/>
        </authorList>
    </citation>
    <scope>NUCLEOTIDE SEQUENCE [LARGE SCALE GENOMIC DNA]</scope>
</reference>
<keyword evidence="12" id="KW-1185">Reference proteome</keyword>
<keyword evidence="2" id="KW-0812">Transmembrane</keyword>
<dbReference type="GeneTree" id="ENSGT00940000153259"/>
<dbReference type="PANTHER" id="PTHR12120">
    <property type="entry name" value="TNFR-CYS DOMAIN-CONTAINING PROTEIN"/>
    <property type="match status" value="1"/>
</dbReference>
<feature type="domain" description="TNFR-Cys" evidence="10">
    <location>
        <begin position="24"/>
        <end position="62"/>
    </location>
</feature>
<evidence type="ECO:0000256" key="9">
    <source>
        <dbReference type="SAM" id="SignalP"/>
    </source>
</evidence>
<reference evidence="12" key="3">
    <citation type="journal article" date="2014" name="Nature">
        <title>Elephant shark genome provides unique insights into gnathostome evolution.</title>
        <authorList>
            <consortium name="International Elephant Shark Genome Sequencing Consortium"/>
            <person name="Venkatesh B."/>
            <person name="Lee A.P."/>
            <person name="Ravi V."/>
            <person name="Maurya A.K."/>
            <person name="Lian M.M."/>
            <person name="Swann J.B."/>
            <person name="Ohta Y."/>
            <person name="Flajnik M.F."/>
            <person name="Sutoh Y."/>
            <person name="Kasahara M."/>
            <person name="Hoon S."/>
            <person name="Gangu V."/>
            <person name="Roy S.W."/>
            <person name="Irimia M."/>
            <person name="Korzh V."/>
            <person name="Kondrychyn I."/>
            <person name="Lim Z.W."/>
            <person name="Tay B.H."/>
            <person name="Tohari S."/>
            <person name="Kong K.W."/>
            <person name="Ho S."/>
            <person name="Lorente-Galdos B."/>
            <person name="Quilez J."/>
            <person name="Marques-Bonet T."/>
            <person name="Raney B.J."/>
            <person name="Ingham P.W."/>
            <person name="Tay A."/>
            <person name="Hillier L.W."/>
            <person name="Minx P."/>
            <person name="Boehm T."/>
            <person name="Wilson R.K."/>
            <person name="Brenner S."/>
            <person name="Warren W.C."/>
        </authorList>
    </citation>
    <scope>NUCLEOTIDE SEQUENCE [LARGE SCALE GENOMIC DNA]</scope>
</reference>
<dbReference type="Gene3D" id="2.10.50.10">
    <property type="entry name" value="Tumor Necrosis Factor Receptor, subunit A, domain 2"/>
    <property type="match status" value="1"/>
</dbReference>
<accession>A0A4W3JDD1</accession>
<evidence type="ECO:0000256" key="7">
    <source>
        <dbReference type="ARBA" id="ARBA00023170"/>
    </source>
</evidence>